<dbReference type="EMBL" id="NCTK01000001">
    <property type="protein sequence ID" value="OYQ14212.1"/>
    <property type="molecule type" value="Genomic_DNA"/>
</dbReference>
<organism evidence="1 2">
    <name type="scientific">Ralstonia solanacearum K60</name>
    <dbReference type="NCBI Taxonomy" id="1091042"/>
    <lineage>
        <taxon>Bacteria</taxon>
        <taxon>Pseudomonadati</taxon>
        <taxon>Pseudomonadota</taxon>
        <taxon>Betaproteobacteria</taxon>
        <taxon>Burkholderiales</taxon>
        <taxon>Burkholderiaceae</taxon>
        <taxon>Ralstonia</taxon>
        <taxon>Ralstonia solanacearum species complex</taxon>
    </lineage>
</organism>
<sequence>MQQKRERVLRGDVEGVMVVTMDADGGYTCDSADALYQNDRALMTVARWLMGTVLGKGMYPEADA</sequence>
<gene>
    <name evidence="1" type="ORF">B7R77_13770</name>
</gene>
<proteinExistence type="predicted"/>
<comment type="caution">
    <text evidence="1">The sequence shown here is derived from an EMBL/GenBank/DDBJ whole genome shotgun (WGS) entry which is preliminary data.</text>
</comment>
<reference evidence="1 2" key="1">
    <citation type="submission" date="2017-04" db="EMBL/GenBank/DDBJ databases">
        <title>Genome Announcement: Closed genomes of Ralstonia solanacearum strains K60, UW551, and UW700.</title>
        <authorList>
            <person name="Hayes M."/>
            <person name="Macintyre A.M."/>
            <person name="Allen C."/>
        </authorList>
    </citation>
    <scope>NUCLEOTIDE SEQUENCE [LARGE SCALE GENOMIC DNA]</scope>
    <source>
        <strain evidence="1 2">UW25</strain>
    </source>
</reference>
<dbReference type="Proteomes" id="UP000216164">
    <property type="component" value="Unassembled WGS sequence"/>
</dbReference>
<evidence type="ECO:0000313" key="2">
    <source>
        <dbReference type="Proteomes" id="UP000216164"/>
    </source>
</evidence>
<dbReference type="AlphaFoldDB" id="A0AAP8D4Z2"/>
<accession>A0AAP8D4Z2</accession>
<name>A0AAP8D4Z2_RALSL</name>
<protein>
    <submittedName>
        <fullName evidence="1">Uncharacterized protein</fullName>
    </submittedName>
</protein>
<evidence type="ECO:0000313" key="1">
    <source>
        <dbReference type="EMBL" id="OYQ14212.1"/>
    </source>
</evidence>